<keyword evidence="8" id="KW-0808">Transferase</keyword>
<evidence type="ECO:0000256" key="14">
    <source>
        <dbReference type="ARBA" id="ARBA00047899"/>
    </source>
</evidence>
<dbReference type="GO" id="GO:0004674">
    <property type="term" value="F:protein serine/threonine kinase activity"/>
    <property type="evidence" value="ECO:0007669"/>
    <property type="project" value="UniProtKB-KW"/>
</dbReference>
<evidence type="ECO:0000259" key="18">
    <source>
        <dbReference type="PROSITE" id="PS50011"/>
    </source>
</evidence>
<feature type="compositionally biased region" description="Basic and acidic residues" evidence="17">
    <location>
        <begin position="373"/>
        <end position="383"/>
    </location>
</feature>
<dbReference type="PANTHER" id="PTHR48012">
    <property type="entry name" value="STERILE20-LIKE KINASE, ISOFORM B-RELATED"/>
    <property type="match status" value="1"/>
</dbReference>
<reference evidence="20" key="2">
    <citation type="submission" date="2015-01" db="EMBL/GenBank/DDBJ databases">
        <title>Evolutionary Origins and Diversification of the Mycorrhizal Mutualists.</title>
        <authorList>
            <consortium name="DOE Joint Genome Institute"/>
            <consortium name="Mycorrhizal Genomics Consortium"/>
            <person name="Kohler A."/>
            <person name="Kuo A."/>
            <person name="Nagy L.G."/>
            <person name="Floudas D."/>
            <person name="Copeland A."/>
            <person name="Barry K.W."/>
            <person name="Cichocki N."/>
            <person name="Veneault-Fourrey C."/>
            <person name="LaButti K."/>
            <person name="Lindquist E.A."/>
            <person name="Lipzen A."/>
            <person name="Lundell T."/>
            <person name="Morin E."/>
            <person name="Murat C."/>
            <person name="Riley R."/>
            <person name="Ohm R."/>
            <person name="Sun H."/>
            <person name="Tunlid A."/>
            <person name="Henrissat B."/>
            <person name="Grigoriev I.V."/>
            <person name="Hibbett D.S."/>
            <person name="Martin F."/>
        </authorList>
    </citation>
    <scope>NUCLEOTIDE SEQUENCE [LARGE SCALE GENOMIC DNA]</scope>
    <source>
        <strain evidence="20">MUT 4182</strain>
    </source>
</reference>
<dbReference type="InterPro" id="IPR050629">
    <property type="entry name" value="STE20/SPS1-PAK"/>
</dbReference>
<feature type="compositionally biased region" description="Low complexity" evidence="17">
    <location>
        <begin position="460"/>
        <end position="469"/>
    </location>
</feature>
<dbReference type="EMBL" id="KN822966">
    <property type="protein sequence ID" value="KIO31049.1"/>
    <property type="molecule type" value="Genomic_DNA"/>
</dbReference>
<evidence type="ECO:0000256" key="7">
    <source>
        <dbReference type="ARBA" id="ARBA00022553"/>
    </source>
</evidence>
<evidence type="ECO:0000256" key="10">
    <source>
        <dbReference type="ARBA" id="ARBA00022741"/>
    </source>
</evidence>
<comment type="subcellular location">
    <subcellularLocation>
        <location evidence="2">Cytoplasm</location>
    </subcellularLocation>
</comment>
<dbReference type="PROSITE" id="PS00107">
    <property type="entry name" value="PROTEIN_KINASE_ATP"/>
    <property type="match status" value="1"/>
</dbReference>
<evidence type="ECO:0000256" key="11">
    <source>
        <dbReference type="ARBA" id="ARBA00022777"/>
    </source>
</evidence>
<evidence type="ECO:0000256" key="3">
    <source>
        <dbReference type="ARBA" id="ARBA00008874"/>
    </source>
</evidence>
<dbReference type="HOGENOM" id="CLU_000288_2_7_1"/>
<evidence type="ECO:0000256" key="9">
    <source>
        <dbReference type="ARBA" id="ARBA00022723"/>
    </source>
</evidence>
<evidence type="ECO:0000256" key="8">
    <source>
        <dbReference type="ARBA" id="ARBA00022679"/>
    </source>
</evidence>
<dbReference type="GO" id="GO:0005737">
    <property type="term" value="C:cytoplasm"/>
    <property type="evidence" value="ECO:0007669"/>
    <property type="project" value="UniProtKB-SubCell"/>
</dbReference>
<sequence>MSLYESQSPPSNDPASQYTLLEKLGTGSFGTVYKAMHIETKQVVAIKQIDLEDSDDDISEIQMEIAHLAQCDSDFVTRYYGSFVKGYKLWIIMEYLAGGSCLDLLKPGPFSEAHIAIVLRELLQGIDYLHTECKIHRDIKAANVLLSASGKVKLADFGVAAQLSHTLRHTFVGTPFWMAPEVIRQAGYDFKADIWSLGITAIEMAKGEPPLAEYHPMRVLFLIPKAKPPVLEGQFSVAFKDFVACCLTKDPANRPSAKELLKHRFIRSAGRTNLLTELIEKYQDYRARSPRNKEKEEKPKPAPGVATVRQSQGFAAAPHGQPGLATMEGFNNLGNVSGTIGSEWDFATIKSSARDSRFVFDADEVYYEDEEDGHGHDGERGDSGEEGDLDDTTASVKGSDAITGRDGKPNGLGNLQEAAHSTVLIKAKPPKEAPELTSSAPGSSSAEDGPSEPKTPPSPTSSKASRRSSYAARRDPNGTVLREADLGSGMHTVRPVKRVDTIGSLRRSEEYVGSLRSPPQSPNGLPSADENGASGSSGSGRGSNGKLQKRKKEEIANAGRLLVDQVVLPTLQKVAIRDDMDAREIESLSMLGRGFADLKEVNPELLYNVVLDILAGMNDNQGIRQHIATQRGLFPHRKITRQPTMTSNGLVVIEHEEAVGPAESQTTLVPPPPVVEEAARKSPISDLLYMRWLEGLRIKWPSIL</sequence>
<gene>
    <name evidence="19" type="ORF">M407DRAFT_14187</name>
</gene>
<dbReference type="Pfam" id="PF00069">
    <property type="entry name" value="Pkinase"/>
    <property type="match status" value="1"/>
</dbReference>
<reference evidence="19 20" key="1">
    <citation type="submission" date="2014-04" db="EMBL/GenBank/DDBJ databases">
        <authorList>
            <consortium name="DOE Joint Genome Institute"/>
            <person name="Kuo A."/>
            <person name="Girlanda M."/>
            <person name="Perotto S."/>
            <person name="Kohler A."/>
            <person name="Nagy L.G."/>
            <person name="Floudas D."/>
            <person name="Copeland A."/>
            <person name="Barry K.W."/>
            <person name="Cichocki N."/>
            <person name="Veneault-Fourrey C."/>
            <person name="LaButti K."/>
            <person name="Lindquist E.A."/>
            <person name="Lipzen A."/>
            <person name="Lundell T."/>
            <person name="Morin E."/>
            <person name="Murat C."/>
            <person name="Sun H."/>
            <person name="Tunlid A."/>
            <person name="Henrissat B."/>
            <person name="Grigoriev I.V."/>
            <person name="Hibbett D.S."/>
            <person name="Martin F."/>
            <person name="Nordberg H.P."/>
            <person name="Cantor M.N."/>
            <person name="Hua S.X."/>
        </authorList>
    </citation>
    <scope>NUCLEOTIDE SEQUENCE [LARGE SCALE GENOMIC DNA]</scope>
    <source>
        <strain evidence="19 20">MUT 4182</strain>
    </source>
</reference>
<keyword evidence="5" id="KW-0963">Cytoplasm</keyword>
<evidence type="ECO:0000256" key="5">
    <source>
        <dbReference type="ARBA" id="ARBA00022490"/>
    </source>
</evidence>
<evidence type="ECO:0000256" key="1">
    <source>
        <dbReference type="ARBA" id="ARBA00001946"/>
    </source>
</evidence>
<dbReference type="InterPro" id="IPR000719">
    <property type="entry name" value="Prot_kinase_dom"/>
</dbReference>
<keyword evidence="10 16" id="KW-0547">Nucleotide-binding</keyword>
<keyword evidence="20" id="KW-1185">Reference proteome</keyword>
<keyword evidence="7" id="KW-0597">Phosphoprotein</keyword>
<accession>A0A0C3QSN5</accession>
<feature type="region of interest" description="Disordered" evidence="17">
    <location>
        <begin position="367"/>
        <end position="414"/>
    </location>
</feature>
<dbReference type="CDD" id="cd06609">
    <property type="entry name" value="STKc_MST3_like"/>
    <property type="match status" value="1"/>
</dbReference>
<proteinExistence type="inferred from homology"/>
<dbReference type="InterPro" id="IPR011009">
    <property type="entry name" value="Kinase-like_dom_sf"/>
</dbReference>
<dbReference type="SMART" id="SM00220">
    <property type="entry name" value="S_TKc"/>
    <property type="match status" value="1"/>
</dbReference>
<feature type="binding site" evidence="16">
    <location>
        <position position="47"/>
    </location>
    <ligand>
        <name>ATP</name>
        <dbReference type="ChEBI" id="CHEBI:30616"/>
    </ligand>
</feature>
<dbReference type="AlphaFoldDB" id="A0A0C3QSN5"/>
<feature type="compositionally biased region" description="Basic and acidic residues" evidence="17">
    <location>
        <begin position="286"/>
        <end position="300"/>
    </location>
</feature>
<dbReference type="EC" id="2.7.11.1" evidence="4"/>
<keyword evidence="6" id="KW-0723">Serine/threonine-protein kinase</keyword>
<name>A0A0C3QSN5_9AGAM</name>
<dbReference type="PANTHER" id="PTHR48012:SF27">
    <property type="entry name" value="SERINE_THREONINE-PROTEIN KINASE SID1"/>
    <property type="match status" value="1"/>
</dbReference>
<comment type="similarity">
    <text evidence="3">Belongs to the protein kinase superfamily. STE Ser/Thr protein kinase family. STE20 subfamily.</text>
</comment>
<feature type="compositionally biased region" description="Polar residues" evidence="17">
    <location>
        <begin position="436"/>
        <end position="446"/>
    </location>
</feature>
<keyword evidence="11" id="KW-0418">Kinase</keyword>
<dbReference type="FunFam" id="1.10.510.10:FF:000411">
    <property type="entry name" value="Probable Ste20-like kinase Don3"/>
    <property type="match status" value="1"/>
</dbReference>
<evidence type="ECO:0000256" key="16">
    <source>
        <dbReference type="PROSITE-ProRule" id="PRU10141"/>
    </source>
</evidence>
<comment type="catalytic activity">
    <reaction evidence="14">
        <text>L-threonyl-[protein] + ATP = O-phospho-L-threonyl-[protein] + ADP + H(+)</text>
        <dbReference type="Rhea" id="RHEA:46608"/>
        <dbReference type="Rhea" id="RHEA-COMP:11060"/>
        <dbReference type="Rhea" id="RHEA-COMP:11605"/>
        <dbReference type="ChEBI" id="CHEBI:15378"/>
        <dbReference type="ChEBI" id="CHEBI:30013"/>
        <dbReference type="ChEBI" id="CHEBI:30616"/>
        <dbReference type="ChEBI" id="CHEBI:61977"/>
        <dbReference type="ChEBI" id="CHEBI:456216"/>
        <dbReference type="EC" id="2.7.11.1"/>
    </reaction>
</comment>
<feature type="region of interest" description="Disordered" evidence="17">
    <location>
        <begin position="426"/>
        <end position="551"/>
    </location>
</feature>
<dbReference type="Proteomes" id="UP000054248">
    <property type="component" value="Unassembled WGS sequence"/>
</dbReference>
<evidence type="ECO:0000256" key="2">
    <source>
        <dbReference type="ARBA" id="ARBA00004496"/>
    </source>
</evidence>
<evidence type="ECO:0000256" key="12">
    <source>
        <dbReference type="ARBA" id="ARBA00022840"/>
    </source>
</evidence>
<evidence type="ECO:0000256" key="15">
    <source>
        <dbReference type="ARBA" id="ARBA00048679"/>
    </source>
</evidence>
<dbReference type="PROSITE" id="PS50011">
    <property type="entry name" value="PROTEIN_KINASE_DOM"/>
    <property type="match status" value="1"/>
</dbReference>
<protein>
    <recommendedName>
        <fullName evidence="4">non-specific serine/threonine protein kinase</fullName>
        <ecNumber evidence="4">2.7.11.1</ecNumber>
    </recommendedName>
</protein>
<dbReference type="Gene3D" id="1.10.510.10">
    <property type="entry name" value="Transferase(Phosphotransferase) domain 1"/>
    <property type="match status" value="1"/>
</dbReference>
<keyword evidence="12 16" id="KW-0067">ATP-binding</keyword>
<comment type="cofactor">
    <cofactor evidence="1">
        <name>Mg(2+)</name>
        <dbReference type="ChEBI" id="CHEBI:18420"/>
    </cofactor>
</comment>
<dbReference type="GO" id="GO:0005524">
    <property type="term" value="F:ATP binding"/>
    <property type="evidence" value="ECO:0007669"/>
    <property type="project" value="UniProtKB-UniRule"/>
</dbReference>
<evidence type="ECO:0000313" key="19">
    <source>
        <dbReference type="EMBL" id="KIO31049.1"/>
    </source>
</evidence>
<dbReference type="GO" id="GO:0046872">
    <property type="term" value="F:metal ion binding"/>
    <property type="evidence" value="ECO:0007669"/>
    <property type="project" value="UniProtKB-KW"/>
</dbReference>
<dbReference type="SUPFAM" id="SSF56112">
    <property type="entry name" value="Protein kinase-like (PK-like)"/>
    <property type="match status" value="1"/>
</dbReference>
<organism evidence="19 20">
    <name type="scientific">Tulasnella calospora MUT 4182</name>
    <dbReference type="NCBI Taxonomy" id="1051891"/>
    <lineage>
        <taxon>Eukaryota</taxon>
        <taxon>Fungi</taxon>
        <taxon>Dikarya</taxon>
        <taxon>Basidiomycota</taxon>
        <taxon>Agaricomycotina</taxon>
        <taxon>Agaricomycetes</taxon>
        <taxon>Cantharellales</taxon>
        <taxon>Tulasnellaceae</taxon>
        <taxon>Tulasnella</taxon>
    </lineage>
</organism>
<evidence type="ECO:0000256" key="13">
    <source>
        <dbReference type="ARBA" id="ARBA00022842"/>
    </source>
</evidence>
<dbReference type="OrthoDB" id="248923at2759"/>
<keyword evidence="9" id="KW-0479">Metal-binding</keyword>
<keyword evidence="13" id="KW-0460">Magnesium</keyword>
<evidence type="ECO:0000313" key="20">
    <source>
        <dbReference type="Proteomes" id="UP000054248"/>
    </source>
</evidence>
<comment type="catalytic activity">
    <reaction evidence="15">
        <text>L-seryl-[protein] + ATP = O-phospho-L-seryl-[protein] + ADP + H(+)</text>
        <dbReference type="Rhea" id="RHEA:17989"/>
        <dbReference type="Rhea" id="RHEA-COMP:9863"/>
        <dbReference type="Rhea" id="RHEA-COMP:11604"/>
        <dbReference type="ChEBI" id="CHEBI:15378"/>
        <dbReference type="ChEBI" id="CHEBI:29999"/>
        <dbReference type="ChEBI" id="CHEBI:30616"/>
        <dbReference type="ChEBI" id="CHEBI:83421"/>
        <dbReference type="ChEBI" id="CHEBI:456216"/>
        <dbReference type="EC" id="2.7.11.1"/>
    </reaction>
</comment>
<evidence type="ECO:0000256" key="6">
    <source>
        <dbReference type="ARBA" id="ARBA00022527"/>
    </source>
</evidence>
<evidence type="ECO:0000256" key="17">
    <source>
        <dbReference type="SAM" id="MobiDB-lite"/>
    </source>
</evidence>
<feature type="domain" description="Protein kinase" evidence="18">
    <location>
        <begin position="18"/>
        <end position="266"/>
    </location>
</feature>
<dbReference type="InterPro" id="IPR017441">
    <property type="entry name" value="Protein_kinase_ATP_BS"/>
</dbReference>
<feature type="region of interest" description="Disordered" evidence="17">
    <location>
        <begin position="286"/>
        <end position="306"/>
    </location>
</feature>
<dbReference type="STRING" id="1051891.A0A0C3QSN5"/>
<evidence type="ECO:0000256" key="4">
    <source>
        <dbReference type="ARBA" id="ARBA00012513"/>
    </source>
</evidence>